<protein>
    <submittedName>
        <fullName evidence="1">Uncharacterized protein</fullName>
    </submittedName>
</protein>
<reference evidence="1 2" key="1">
    <citation type="submission" date="2019-12" db="EMBL/GenBank/DDBJ databases">
        <title>Functional and genomic insights into the Sphingobium yanoikuyae YC-JY1, a bacterium efficiently degrading bisphenol A.</title>
        <authorList>
            <person name="Jia Y."/>
            <person name="Li X."/>
            <person name="Wang J."/>
            <person name="Eltoukhy A."/>
            <person name="Lamraoui I."/>
            <person name="Yan Y."/>
        </authorList>
    </citation>
    <scope>NUCLEOTIDE SEQUENCE [LARGE SCALE GENOMIC DNA]</scope>
    <source>
        <strain evidence="1 2">YC-JY1</strain>
    </source>
</reference>
<evidence type="ECO:0000313" key="1">
    <source>
        <dbReference type="EMBL" id="QHD69603.1"/>
    </source>
</evidence>
<gene>
    <name evidence="1" type="ORF">GS397_22875</name>
</gene>
<dbReference type="Proteomes" id="UP000464086">
    <property type="component" value="Chromosome"/>
</dbReference>
<sequence>MMADVVFSVQRDTIADLGRQAEQRCVSIVTTEPASAILPDTLHAIGKTTRKQHVSRMRELLQ</sequence>
<proteinExistence type="predicted"/>
<organism evidence="1 2">
    <name type="scientific">Sphingobium yanoikuyae</name>
    <name type="common">Sphingomonas yanoikuyae</name>
    <dbReference type="NCBI Taxonomy" id="13690"/>
    <lineage>
        <taxon>Bacteria</taxon>
        <taxon>Pseudomonadati</taxon>
        <taxon>Pseudomonadota</taxon>
        <taxon>Alphaproteobacteria</taxon>
        <taxon>Sphingomonadales</taxon>
        <taxon>Sphingomonadaceae</taxon>
        <taxon>Sphingobium</taxon>
    </lineage>
</organism>
<dbReference type="AlphaFoldDB" id="A0A6P1GMW8"/>
<evidence type="ECO:0000313" key="2">
    <source>
        <dbReference type="Proteomes" id="UP000464086"/>
    </source>
</evidence>
<accession>A0A6P1GMW8</accession>
<dbReference type="EMBL" id="CP047218">
    <property type="protein sequence ID" value="QHD69603.1"/>
    <property type="molecule type" value="Genomic_DNA"/>
</dbReference>
<name>A0A6P1GMW8_SPHYA</name>
<dbReference type="RefSeq" id="WP_159367732.1">
    <property type="nucleotide sequence ID" value="NZ_CP047218.1"/>
</dbReference>